<organism evidence="4 5">
    <name type="scientific">Virgisporangium ochraceum</name>
    <dbReference type="NCBI Taxonomy" id="65505"/>
    <lineage>
        <taxon>Bacteria</taxon>
        <taxon>Bacillati</taxon>
        <taxon>Actinomycetota</taxon>
        <taxon>Actinomycetes</taxon>
        <taxon>Micromonosporales</taxon>
        <taxon>Micromonosporaceae</taxon>
        <taxon>Virgisporangium</taxon>
    </lineage>
</organism>
<feature type="binding site" evidence="3">
    <location>
        <position position="137"/>
    </location>
    <ligand>
        <name>Zn(2+)</name>
        <dbReference type="ChEBI" id="CHEBI:29105"/>
    </ligand>
</feature>
<dbReference type="EMBL" id="BOPH01000050">
    <property type="protein sequence ID" value="GIJ68873.1"/>
    <property type="molecule type" value="Genomic_DNA"/>
</dbReference>
<gene>
    <name evidence="4" type="ORF">Voc01_037900</name>
</gene>
<keyword evidence="3" id="KW-0862">Zinc</keyword>
<feature type="binding site" evidence="3">
    <location>
        <position position="134"/>
    </location>
    <ligand>
        <name>Zn(2+)</name>
        <dbReference type="ChEBI" id="CHEBI:29105"/>
    </ligand>
</feature>
<evidence type="ECO:0000313" key="4">
    <source>
        <dbReference type="EMBL" id="GIJ68873.1"/>
    </source>
</evidence>
<dbReference type="SMART" id="SM00947">
    <property type="entry name" value="Pro_CA"/>
    <property type="match status" value="1"/>
</dbReference>
<evidence type="ECO:0000256" key="2">
    <source>
        <dbReference type="ARBA" id="ARBA00024993"/>
    </source>
</evidence>
<reference evidence="4" key="1">
    <citation type="submission" date="2021-01" db="EMBL/GenBank/DDBJ databases">
        <title>Whole genome shotgun sequence of Virgisporangium ochraceum NBRC 16418.</title>
        <authorList>
            <person name="Komaki H."/>
            <person name="Tamura T."/>
        </authorList>
    </citation>
    <scope>NUCLEOTIDE SEQUENCE</scope>
    <source>
        <strain evidence="4">NBRC 16418</strain>
    </source>
</reference>
<dbReference type="PANTHER" id="PTHR11002">
    <property type="entry name" value="CARBONIC ANHYDRASE"/>
    <property type="match status" value="1"/>
</dbReference>
<evidence type="ECO:0000256" key="3">
    <source>
        <dbReference type="PIRSR" id="PIRSR601765-1"/>
    </source>
</evidence>
<proteinExistence type="inferred from homology"/>
<comment type="function">
    <text evidence="2">Catalyzes the reversible hydration of carbon dioxide to form bicarbonate.</text>
</comment>
<protein>
    <recommendedName>
        <fullName evidence="6">Carbonic anhydrase</fullName>
    </recommendedName>
</protein>
<comment type="similarity">
    <text evidence="1">Belongs to the beta-class carbonic anhydrase family.</text>
</comment>
<dbReference type="RefSeq" id="WP_203928814.1">
    <property type="nucleotide sequence ID" value="NZ_BOPH01000050.1"/>
</dbReference>
<feature type="binding site" evidence="3">
    <location>
        <position position="83"/>
    </location>
    <ligand>
        <name>Zn(2+)</name>
        <dbReference type="ChEBI" id="CHEBI:29105"/>
    </ligand>
</feature>
<feature type="binding site" evidence="3">
    <location>
        <position position="81"/>
    </location>
    <ligand>
        <name>Zn(2+)</name>
        <dbReference type="ChEBI" id="CHEBI:29105"/>
    </ligand>
</feature>
<accession>A0A8J3ZVF8</accession>
<keyword evidence="5" id="KW-1185">Reference proteome</keyword>
<evidence type="ECO:0000256" key="1">
    <source>
        <dbReference type="ARBA" id="ARBA00006217"/>
    </source>
</evidence>
<dbReference type="InterPro" id="IPR001765">
    <property type="entry name" value="Carbonic_anhydrase"/>
</dbReference>
<name>A0A8J3ZVF8_9ACTN</name>
<dbReference type="GO" id="GO:0004089">
    <property type="term" value="F:carbonate dehydratase activity"/>
    <property type="evidence" value="ECO:0007669"/>
    <property type="project" value="InterPro"/>
</dbReference>
<dbReference type="Proteomes" id="UP000635606">
    <property type="component" value="Unassembled WGS sequence"/>
</dbReference>
<dbReference type="Gene3D" id="3.40.1050.10">
    <property type="entry name" value="Carbonic anhydrase"/>
    <property type="match status" value="1"/>
</dbReference>
<dbReference type="InterPro" id="IPR036874">
    <property type="entry name" value="Carbonic_anhydrase_sf"/>
</dbReference>
<dbReference type="GO" id="GO:0008270">
    <property type="term" value="F:zinc ion binding"/>
    <property type="evidence" value="ECO:0007669"/>
    <property type="project" value="InterPro"/>
</dbReference>
<evidence type="ECO:0000313" key="5">
    <source>
        <dbReference type="Proteomes" id="UP000635606"/>
    </source>
</evidence>
<keyword evidence="3" id="KW-0479">Metal-binding</keyword>
<dbReference type="AlphaFoldDB" id="A0A8J3ZVF8"/>
<evidence type="ECO:0008006" key="6">
    <source>
        <dbReference type="Google" id="ProtNLM"/>
    </source>
</evidence>
<dbReference type="SUPFAM" id="SSF53056">
    <property type="entry name" value="beta-carbonic anhydrase, cab"/>
    <property type="match status" value="1"/>
</dbReference>
<dbReference type="PANTHER" id="PTHR11002:SF79">
    <property type="entry name" value="CARBONIC ANHYDRASE 2"/>
    <property type="match status" value="1"/>
</dbReference>
<dbReference type="Pfam" id="PF00484">
    <property type="entry name" value="Pro_CA"/>
    <property type="match status" value="1"/>
</dbReference>
<sequence length="220" mass="22814">MFPLVPDPTAPPFVAVFPPAPSSPPVASEPSPGAADPDAALAALVAGNRRFVSGQPLYGHQVRRAVAVATTPAPIAVVVGCMDTRVPVEAVFDQDFGSIFAVRTGGHVLDRAAVGSVEIAVNAVGVPLVLVLGHRRCAAVATAVDAWTTGRRPHGGVGAVVDDITDAIRATPPDRVEAVDPVAREHTARTVARLRTVLGDRARVVDAYYDVDTGVVELTR</sequence>
<comment type="cofactor">
    <cofactor evidence="3">
        <name>Zn(2+)</name>
        <dbReference type="ChEBI" id="CHEBI:29105"/>
    </cofactor>
    <text evidence="3">Binds 1 zinc ion per subunit.</text>
</comment>
<comment type="caution">
    <text evidence="4">The sequence shown here is derived from an EMBL/GenBank/DDBJ whole genome shotgun (WGS) entry which is preliminary data.</text>
</comment>